<feature type="chain" id="PRO_5018208622" description="Peptidase A2 domain-containing protein" evidence="4">
    <location>
        <begin position="22"/>
        <end position="582"/>
    </location>
</feature>
<feature type="region of interest" description="Disordered" evidence="2">
    <location>
        <begin position="320"/>
        <end position="365"/>
    </location>
</feature>
<dbReference type="Proteomes" id="UP000276133">
    <property type="component" value="Unassembled WGS sequence"/>
</dbReference>
<feature type="compositionally biased region" description="Polar residues" evidence="2">
    <location>
        <begin position="320"/>
        <end position="345"/>
    </location>
</feature>
<evidence type="ECO:0000313" key="6">
    <source>
        <dbReference type="EMBL" id="RNA36435.1"/>
    </source>
</evidence>
<keyword evidence="3" id="KW-0812">Transmembrane</keyword>
<reference evidence="6 7" key="1">
    <citation type="journal article" date="2018" name="Sci. Rep.">
        <title>Genomic signatures of local adaptation to the degree of environmental predictability in rotifers.</title>
        <authorList>
            <person name="Franch-Gras L."/>
            <person name="Hahn C."/>
            <person name="Garcia-Roger E.M."/>
            <person name="Carmona M.J."/>
            <person name="Serra M."/>
            <person name="Gomez A."/>
        </authorList>
    </citation>
    <scope>NUCLEOTIDE SEQUENCE [LARGE SCALE GENOMIC DNA]</scope>
    <source>
        <strain evidence="6">HYR1</strain>
    </source>
</reference>
<dbReference type="Gene3D" id="2.40.70.10">
    <property type="entry name" value="Acid Proteases"/>
    <property type="match status" value="1"/>
</dbReference>
<dbReference type="AlphaFoldDB" id="A0A3M7SL66"/>
<dbReference type="Pfam" id="PF00077">
    <property type="entry name" value="RVP"/>
    <property type="match status" value="1"/>
</dbReference>
<gene>
    <name evidence="6" type="ORF">BpHYR1_030232</name>
</gene>
<feature type="domain" description="Peptidase A2" evidence="5">
    <location>
        <begin position="401"/>
        <end position="487"/>
    </location>
</feature>
<feature type="signal peptide" evidence="4">
    <location>
        <begin position="1"/>
        <end position="21"/>
    </location>
</feature>
<evidence type="ECO:0000259" key="5">
    <source>
        <dbReference type="PROSITE" id="PS50175"/>
    </source>
</evidence>
<organism evidence="6 7">
    <name type="scientific">Brachionus plicatilis</name>
    <name type="common">Marine rotifer</name>
    <name type="synonym">Brachionus muelleri</name>
    <dbReference type="NCBI Taxonomy" id="10195"/>
    <lineage>
        <taxon>Eukaryota</taxon>
        <taxon>Metazoa</taxon>
        <taxon>Spiralia</taxon>
        <taxon>Gnathifera</taxon>
        <taxon>Rotifera</taxon>
        <taxon>Eurotatoria</taxon>
        <taxon>Monogononta</taxon>
        <taxon>Pseudotrocha</taxon>
        <taxon>Ploima</taxon>
        <taxon>Brachionidae</taxon>
        <taxon>Brachionus</taxon>
    </lineage>
</organism>
<comment type="caution">
    <text evidence="6">The sequence shown here is derived from an EMBL/GenBank/DDBJ whole genome shotgun (WGS) entry which is preliminary data.</text>
</comment>
<sequence length="582" mass="66871">MCKIALIFLLWSFVVTCETHAFSFYKSESMYEKVISLLVTTWTKSIQFGKTVIVTIPMETVILIITLIVVYSTIRLIKERPHTPTSTQTRSGSASANVNFVNAMQFGNEGSYKTLYSEARNSYAIKAPNELKEGMDVKSWLIVLEIYLKQFQKSDWLDITISLVDNRVLRRIINLDACCNEPIKGFDSFKRQLCDKFKSTVNWDQLSDLKQSPRESIVDYGEKVTQLVKQIFPKTETSDDIDRLIQDRFVEGLYNQRLREKVRAKMLKMRQIETEKVYKIQDLINYADCKMSSFDKQPFYNSTTSESDALQNRRYATQPNLKQTFGGNFKSNSYPYNNPREPNNQRQDKALNPHQSTQKQVKFEDKGNSEPLHVINAVNLRKRPNRERPVIGVAIFNNTLVNYLCDSGADRTIINTKTFNLIKRHAPGTELEIHSGSELFSCSGPIKILGKVKLSRCIVSREEILKNVEILVTETVFNNDCLLGRDLINKLKHIGPRFEHIKTMVKTMSDETEIVAELKETSLLKDDLNMEAVENARALLKNKIEEVSAKSVLDLKPEKNSYSFKTQTRSQSNVDVDHYRGI</sequence>
<evidence type="ECO:0000256" key="2">
    <source>
        <dbReference type="SAM" id="MobiDB-lite"/>
    </source>
</evidence>
<accession>A0A3M7SL66</accession>
<evidence type="ECO:0000313" key="7">
    <source>
        <dbReference type="Proteomes" id="UP000276133"/>
    </source>
</evidence>
<dbReference type="PROSITE" id="PS50175">
    <property type="entry name" value="ASP_PROT_RETROV"/>
    <property type="match status" value="1"/>
</dbReference>
<keyword evidence="1" id="KW-0378">Hydrolase</keyword>
<evidence type="ECO:0000256" key="1">
    <source>
        <dbReference type="ARBA" id="ARBA00022801"/>
    </source>
</evidence>
<dbReference type="SUPFAM" id="SSF50630">
    <property type="entry name" value="Acid proteases"/>
    <property type="match status" value="1"/>
</dbReference>
<dbReference type="GO" id="GO:0004190">
    <property type="term" value="F:aspartic-type endopeptidase activity"/>
    <property type="evidence" value="ECO:0007669"/>
    <property type="project" value="InterPro"/>
</dbReference>
<keyword evidence="4" id="KW-0732">Signal</keyword>
<dbReference type="EMBL" id="REGN01001188">
    <property type="protein sequence ID" value="RNA36435.1"/>
    <property type="molecule type" value="Genomic_DNA"/>
</dbReference>
<evidence type="ECO:0000256" key="3">
    <source>
        <dbReference type="SAM" id="Phobius"/>
    </source>
</evidence>
<dbReference type="InterPro" id="IPR021109">
    <property type="entry name" value="Peptidase_aspartic_dom_sf"/>
</dbReference>
<dbReference type="GO" id="GO:0006508">
    <property type="term" value="P:proteolysis"/>
    <property type="evidence" value="ECO:0007669"/>
    <property type="project" value="InterPro"/>
</dbReference>
<keyword evidence="3" id="KW-0472">Membrane</keyword>
<name>A0A3M7SL66_BRAPC</name>
<feature type="transmembrane region" description="Helical" evidence="3">
    <location>
        <begin position="45"/>
        <end position="71"/>
    </location>
</feature>
<keyword evidence="3" id="KW-1133">Transmembrane helix</keyword>
<proteinExistence type="predicted"/>
<dbReference type="OrthoDB" id="10208273at2759"/>
<dbReference type="InterPro" id="IPR018061">
    <property type="entry name" value="Retropepsins"/>
</dbReference>
<dbReference type="InterPro" id="IPR001995">
    <property type="entry name" value="Peptidase_A2_cat"/>
</dbReference>
<evidence type="ECO:0000256" key="4">
    <source>
        <dbReference type="SAM" id="SignalP"/>
    </source>
</evidence>
<keyword evidence="7" id="KW-1185">Reference proteome</keyword>
<protein>
    <recommendedName>
        <fullName evidence="5">Peptidase A2 domain-containing protein</fullName>
    </recommendedName>
</protein>